<dbReference type="Gene3D" id="3.90.550.10">
    <property type="entry name" value="Spore Coat Polysaccharide Biosynthesis Protein SpsA, Chain A"/>
    <property type="match status" value="1"/>
</dbReference>
<feature type="domain" description="Glycosyltransferase 2-like" evidence="2">
    <location>
        <begin position="9"/>
        <end position="113"/>
    </location>
</feature>
<dbReference type="GO" id="GO:0016740">
    <property type="term" value="F:transferase activity"/>
    <property type="evidence" value="ECO:0007669"/>
    <property type="project" value="UniProtKB-KW"/>
</dbReference>
<gene>
    <name evidence="4" type="ORF">F3K02_17395</name>
</gene>
<evidence type="ECO:0000313" key="4">
    <source>
        <dbReference type="EMBL" id="NWF47014.1"/>
    </source>
</evidence>
<dbReference type="Pfam" id="PF02709">
    <property type="entry name" value="Glyco_transf_7C"/>
    <property type="match status" value="1"/>
</dbReference>
<evidence type="ECO:0000259" key="3">
    <source>
        <dbReference type="Pfam" id="PF02709"/>
    </source>
</evidence>
<dbReference type="PANTHER" id="PTHR43685">
    <property type="entry name" value="GLYCOSYLTRANSFERASE"/>
    <property type="match status" value="1"/>
</dbReference>
<dbReference type="Pfam" id="PF00535">
    <property type="entry name" value="Glycos_transf_2"/>
    <property type="match status" value="1"/>
</dbReference>
<keyword evidence="1 4" id="KW-0808">Transferase</keyword>
<evidence type="ECO:0000259" key="2">
    <source>
        <dbReference type="Pfam" id="PF00535"/>
    </source>
</evidence>
<dbReference type="InterPro" id="IPR001173">
    <property type="entry name" value="Glyco_trans_2-like"/>
</dbReference>
<dbReference type="InterPro" id="IPR050834">
    <property type="entry name" value="Glycosyltransf_2"/>
</dbReference>
<organism evidence="4 5">
    <name type="scientific">Hydrogenophaga aromaticivorans</name>
    <dbReference type="NCBI Taxonomy" id="2610898"/>
    <lineage>
        <taxon>Bacteria</taxon>
        <taxon>Pseudomonadati</taxon>
        <taxon>Pseudomonadota</taxon>
        <taxon>Betaproteobacteria</taxon>
        <taxon>Burkholderiales</taxon>
        <taxon>Comamonadaceae</taxon>
        <taxon>Hydrogenophaga</taxon>
    </lineage>
</organism>
<sequence length="276" mass="30449">MAGPGSVEVVVSTYNNPHALDLALCALRRQSVADFKLCIADDGSGQTTRDLVNTWAAAFGPRLRHIWHPDHGFRKNRILNKAIASSTAEYLIFLDGDCVPGRVFVERHLTLSKPDRFCTGGVIRLDRPTSNAVTREQVASGEVFTAQWLSAHQALDGLGNRLKAGLYPVWLSGLAETLTPVSKTWNGGNSSTWRINLIKVNGFDENFGYGAEDIELGFRLNNAGIRGRHLRYTAPVLHLEHERAYADLACKEKNKETAQQVRKGGKTLSDQGIDRL</sequence>
<dbReference type="Proteomes" id="UP000545507">
    <property type="component" value="Unassembled WGS sequence"/>
</dbReference>
<comment type="caution">
    <text evidence="4">The sequence shown here is derived from an EMBL/GenBank/DDBJ whole genome shotgun (WGS) entry which is preliminary data.</text>
</comment>
<feature type="domain" description="Galactosyltransferase C-terminal" evidence="3">
    <location>
        <begin position="183"/>
        <end position="242"/>
    </location>
</feature>
<dbReference type="InterPro" id="IPR027791">
    <property type="entry name" value="Galactosyl_T_C"/>
</dbReference>
<protein>
    <submittedName>
        <fullName evidence="4">Glycosyltransferase</fullName>
    </submittedName>
</protein>
<dbReference type="InterPro" id="IPR029044">
    <property type="entry name" value="Nucleotide-diphossugar_trans"/>
</dbReference>
<keyword evidence="5" id="KW-1185">Reference proteome</keyword>
<proteinExistence type="predicted"/>
<dbReference type="PANTHER" id="PTHR43685:SF3">
    <property type="entry name" value="SLR2126 PROTEIN"/>
    <property type="match status" value="1"/>
</dbReference>
<dbReference type="AlphaFoldDB" id="A0A7Y8GY41"/>
<name>A0A7Y8GY41_9BURK</name>
<reference evidence="4 5" key="1">
    <citation type="submission" date="2019-09" db="EMBL/GenBank/DDBJ databases">
        <title>Hydrogenophaga aromatica sp. nov., isolated from a para-xylene-degrading enrichment culture.</title>
        <authorList>
            <person name="Tancsics A."/>
            <person name="Banerjee S."/>
        </authorList>
    </citation>
    <scope>NUCLEOTIDE SEQUENCE [LARGE SCALE GENOMIC DNA]</scope>
    <source>
        <strain evidence="4 5">D2P1</strain>
    </source>
</reference>
<dbReference type="SUPFAM" id="SSF53448">
    <property type="entry name" value="Nucleotide-diphospho-sugar transferases"/>
    <property type="match status" value="1"/>
</dbReference>
<dbReference type="RefSeq" id="WP_177136919.1">
    <property type="nucleotide sequence ID" value="NZ_JAGPWB010000042.1"/>
</dbReference>
<accession>A0A7Y8GY41</accession>
<evidence type="ECO:0000313" key="5">
    <source>
        <dbReference type="Proteomes" id="UP000545507"/>
    </source>
</evidence>
<evidence type="ECO:0000256" key="1">
    <source>
        <dbReference type="ARBA" id="ARBA00022679"/>
    </source>
</evidence>
<dbReference type="EMBL" id="VYGV01000016">
    <property type="protein sequence ID" value="NWF47014.1"/>
    <property type="molecule type" value="Genomic_DNA"/>
</dbReference>